<dbReference type="Proteomes" id="UP000694580">
    <property type="component" value="Unplaced"/>
</dbReference>
<dbReference type="Pfam" id="PF04970">
    <property type="entry name" value="LRAT"/>
    <property type="match status" value="1"/>
</dbReference>
<dbReference type="InterPro" id="IPR051496">
    <property type="entry name" value="H-rev107_PLA/AT"/>
</dbReference>
<dbReference type="GO" id="GO:0004623">
    <property type="term" value="F:phospholipase A2 activity"/>
    <property type="evidence" value="ECO:0007669"/>
    <property type="project" value="TreeGrafter"/>
</dbReference>
<evidence type="ECO:0000259" key="6">
    <source>
        <dbReference type="PROSITE" id="PS51934"/>
    </source>
</evidence>
<dbReference type="PROSITE" id="PS51934">
    <property type="entry name" value="LRAT"/>
    <property type="match status" value="1"/>
</dbReference>
<evidence type="ECO:0000256" key="2">
    <source>
        <dbReference type="ARBA" id="ARBA00022679"/>
    </source>
</evidence>
<evidence type="ECO:0000313" key="7">
    <source>
        <dbReference type="Ensembl" id="ENSDCDP00010044781.1"/>
    </source>
</evidence>
<organism evidence="7 8">
    <name type="scientific">Denticeps clupeoides</name>
    <name type="common">denticle herring</name>
    <dbReference type="NCBI Taxonomy" id="299321"/>
    <lineage>
        <taxon>Eukaryota</taxon>
        <taxon>Metazoa</taxon>
        <taxon>Chordata</taxon>
        <taxon>Craniata</taxon>
        <taxon>Vertebrata</taxon>
        <taxon>Euteleostomi</taxon>
        <taxon>Actinopterygii</taxon>
        <taxon>Neopterygii</taxon>
        <taxon>Teleostei</taxon>
        <taxon>Clupei</taxon>
        <taxon>Clupeiformes</taxon>
        <taxon>Denticipitoidei</taxon>
        <taxon>Denticipitidae</taxon>
        <taxon>Denticeps</taxon>
    </lineage>
</organism>
<keyword evidence="8" id="KW-1185">Reference proteome</keyword>
<keyword evidence="3" id="KW-0378">Hydrolase</keyword>
<dbReference type="GO" id="GO:0008970">
    <property type="term" value="F:phospholipase A1 activity"/>
    <property type="evidence" value="ECO:0007669"/>
    <property type="project" value="TreeGrafter"/>
</dbReference>
<keyword evidence="5" id="KW-0812">Transmembrane</keyword>
<dbReference type="InterPro" id="IPR007053">
    <property type="entry name" value="LRAT_dom"/>
</dbReference>
<dbReference type="GeneTree" id="ENSGT00940000162660"/>
<gene>
    <name evidence="7" type="primary">LOC114780420</name>
</gene>
<keyword evidence="4" id="KW-0443">Lipid metabolism</keyword>
<dbReference type="GO" id="GO:0016410">
    <property type="term" value="F:N-acyltransferase activity"/>
    <property type="evidence" value="ECO:0007669"/>
    <property type="project" value="TreeGrafter"/>
</dbReference>
<evidence type="ECO:0000256" key="4">
    <source>
        <dbReference type="ARBA" id="ARBA00023098"/>
    </source>
</evidence>
<reference evidence="7" key="2">
    <citation type="submission" date="2025-09" db="UniProtKB">
        <authorList>
            <consortium name="Ensembl"/>
        </authorList>
    </citation>
    <scope>IDENTIFICATION</scope>
</reference>
<keyword evidence="5" id="KW-1133">Transmembrane helix</keyword>
<reference evidence="7" key="1">
    <citation type="submission" date="2025-08" db="UniProtKB">
        <authorList>
            <consortium name="Ensembl"/>
        </authorList>
    </citation>
    <scope>IDENTIFICATION</scope>
</reference>
<keyword evidence="5" id="KW-0472">Membrane</keyword>
<dbReference type="PANTHER" id="PTHR13943:SF31">
    <property type="entry name" value="PHOSPHOLIPASE A AND ACYLTRANSFERASE 3"/>
    <property type="match status" value="1"/>
</dbReference>
<dbReference type="PANTHER" id="PTHR13943">
    <property type="entry name" value="HRAS-LIKE SUPPRESSOR - RELATED"/>
    <property type="match status" value="1"/>
</dbReference>
<dbReference type="GO" id="GO:0005737">
    <property type="term" value="C:cytoplasm"/>
    <property type="evidence" value="ECO:0007669"/>
    <property type="project" value="TreeGrafter"/>
</dbReference>
<proteinExistence type="inferred from homology"/>
<name>A0AAY4DKC3_9TELE</name>
<evidence type="ECO:0000256" key="1">
    <source>
        <dbReference type="ARBA" id="ARBA00007824"/>
    </source>
</evidence>
<keyword evidence="2" id="KW-0808">Transferase</keyword>
<evidence type="ECO:0000313" key="8">
    <source>
        <dbReference type="Proteomes" id="UP000694580"/>
    </source>
</evidence>
<dbReference type="Gene3D" id="3.90.1720.10">
    <property type="entry name" value="endopeptidase domain like (from Nostoc punctiforme)"/>
    <property type="match status" value="1"/>
</dbReference>
<dbReference type="Ensembl" id="ENSDCDT00010054891.1">
    <property type="protein sequence ID" value="ENSDCDP00010044781.1"/>
    <property type="gene ID" value="ENSDCDG00010027646.1"/>
</dbReference>
<feature type="transmembrane region" description="Helical" evidence="5">
    <location>
        <begin position="186"/>
        <end position="206"/>
    </location>
</feature>
<feature type="domain" description="LRAT" evidence="6">
    <location>
        <begin position="46"/>
        <end position="161"/>
    </location>
</feature>
<evidence type="ECO:0000256" key="5">
    <source>
        <dbReference type="SAM" id="Phobius"/>
    </source>
</evidence>
<comment type="similarity">
    <text evidence="1">Belongs to the H-rev107 family.</text>
</comment>
<dbReference type="GO" id="GO:0070292">
    <property type="term" value="P:N-acylphosphatidylethanolamine metabolic process"/>
    <property type="evidence" value="ECO:0007669"/>
    <property type="project" value="TreeGrafter"/>
</dbReference>
<protein>
    <recommendedName>
        <fullName evidence="6">LRAT domain-containing protein</fullName>
    </recommendedName>
</protein>
<evidence type="ECO:0000256" key="3">
    <source>
        <dbReference type="ARBA" id="ARBA00022801"/>
    </source>
</evidence>
<accession>A0AAY4DKC3</accession>
<sequence>MILYSKCTYFAGKRYREPRLCAESSTFTEQRKTSFEFVQMPEPGDLIEMDRGPYAHWAVYVGGGDVIHVTRLEQSGSSSGGSKSGKSNVAVVTKQNLKEALGTSTFRVNNFLDQEYKVRPVDEILGRANSLVGQQVPYHLLASNCEHFVTDLRYGKRKSRQVNSGLEKVAAGAAAAAISPAAAMGALGPVGVLITAVYSLIMWRIIKATKVFK</sequence>
<dbReference type="AlphaFoldDB" id="A0AAY4DKC3"/>